<dbReference type="Proteomes" id="UP000220158">
    <property type="component" value="Chromosome 9"/>
</dbReference>
<accession>A0A1J1H5P2</accession>
<protein>
    <submittedName>
        <fullName evidence="1">Uncharacterized protein</fullName>
    </submittedName>
</protein>
<dbReference type="OrthoDB" id="383576at2759"/>
<evidence type="ECO:0000313" key="2">
    <source>
        <dbReference type="Proteomes" id="UP000220158"/>
    </source>
</evidence>
<sequence length="146" mass="17400">MNENIPELILKYERKEKERLKKKKKKRKIYNINYSFIYLIFLYNKNNLIEITTKNFDSLKGEIIEIKKNSNNSLKGIVLINVIKNNQTNFLFKKLYISLLNIYTCIPINNCLNNNIKERNVSKVILNGYKNLMLNEIYEKFKKIGG</sequence>
<gene>
    <name evidence="1" type="ORF">PRELSG_0933400</name>
</gene>
<dbReference type="OMA" id="NGYKNLM"/>
<dbReference type="GeneID" id="39736346"/>
<organism evidence="1 2">
    <name type="scientific">Plasmodium relictum</name>
    <dbReference type="NCBI Taxonomy" id="85471"/>
    <lineage>
        <taxon>Eukaryota</taxon>
        <taxon>Sar</taxon>
        <taxon>Alveolata</taxon>
        <taxon>Apicomplexa</taxon>
        <taxon>Aconoidasida</taxon>
        <taxon>Haemosporida</taxon>
        <taxon>Plasmodiidae</taxon>
        <taxon>Plasmodium</taxon>
        <taxon>Plasmodium (Haemamoeba)</taxon>
    </lineage>
</organism>
<evidence type="ECO:0000313" key="1">
    <source>
        <dbReference type="EMBL" id="CRH00231.1"/>
    </source>
</evidence>
<dbReference type="RefSeq" id="XP_028533235.1">
    <property type="nucleotide sequence ID" value="XM_028676781.1"/>
</dbReference>
<dbReference type="EMBL" id="LN835304">
    <property type="protein sequence ID" value="CRH00231.1"/>
    <property type="molecule type" value="Genomic_DNA"/>
</dbReference>
<keyword evidence="2" id="KW-1185">Reference proteome</keyword>
<reference evidence="1 2" key="1">
    <citation type="submission" date="2015-04" db="EMBL/GenBank/DDBJ databases">
        <authorList>
            <consortium name="Pathogen Informatics"/>
        </authorList>
    </citation>
    <scope>NUCLEOTIDE SEQUENCE [LARGE SCALE GENOMIC DNA]</scope>
    <source>
        <strain evidence="1 2">SGS1</strain>
    </source>
</reference>
<name>A0A1J1H5P2_PLARL</name>
<dbReference type="AlphaFoldDB" id="A0A1J1H5P2"/>
<dbReference type="KEGG" id="prel:PRELSG_0933400"/>
<dbReference type="VEuPathDB" id="PlasmoDB:PRELSG_0933400"/>
<proteinExistence type="predicted"/>